<dbReference type="InterPro" id="IPR014752">
    <property type="entry name" value="Arrestin-like_C"/>
</dbReference>
<organism evidence="3 4">
    <name type="scientific">Steccherinum ochraceum</name>
    <dbReference type="NCBI Taxonomy" id="92696"/>
    <lineage>
        <taxon>Eukaryota</taxon>
        <taxon>Fungi</taxon>
        <taxon>Dikarya</taxon>
        <taxon>Basidiomycota</taxon>
        <taxon>Agaricomycotina</taxon>
        <taxon>Agaricomycetes</taxon>
        <taxon>Polyporales</taxon>
        <taxon>Steccherinaceae</taxon>
        <taxon>Steccherinum</taxon>
    </lineage>
</organism>
<evidence type="ECO:0000256" key="1">
    <source>
        <dbReference type="SAM" id="MobiDB-lite"/>
    </source>
</evidence>
<keyword evidence="4" id="KW-1185">Reference proteome</keyword>
<dbReference type="PANTHER" id="PTHR11188">
    <property type="entry name" value="ARRESTIN DOMAIN CONTAINING PROTEIN"/>
    <property type="match status" value="1"/>
</dbReference>
<evidence type="ECO:0000313" key="3">
    <source>
        <dbReference type="EMBL" id="TCD67096.1"/>
    </source>
</evidence>
<name>A0A4R0RI25_9APHY</name>
<dbReference type="SUPFAM" id="SSF81296">
    <property type="entry name" value="E set domains"/>
    <property type="match status" value="1"/>
</dbReference>
<dbReference type="PANTHER" id="PTHR11188:SF17">
    <property type="entry name" value="FI21816P1"/>
    <property type="match status" value="1"/>
</dbReference>
<feature type="compositionally biased region" description="Polar residues" evidence="1">
    <location>
        <begin position="790"/>
        <end position="800"/>
    </location>
</feature>
<dbReference type="InterPro" id="IPR050357">
    <property type="entry name" value="Arrestin_domain-protein"/>
</dbReference>
<reference evidence="3 4" key="1">
    <citation type="submission" date="2018-11" db="EMBL/GenBank/DDBJ databases">
        <title>Genome assembly of Steccherinum ochraceum LE-BIN_3174, the white-rot fungus of the Steccherinaceae family (The Residual Polyporoid clade, Polyporales, Basidiomycota).</title>
        <authorList>
            <person name="Fedorova T.V."/>
            <person name="Glazunova O.A."/>
            <person name="Landesman E.O."/>
            <person name="Moiseenko K.V."/>
            <person name="Psurtseva N.V."/>
            <person name="Savinova O.S."/>
            <person name="Shakhova N.V."/>
            <person name="Tyazhelova T.V."/>
            <person name="Vasina D.V."/>
        </authorList>
    </citation>
    <scope>NUCLEOTIDE SEQUENCE [LARGE SCALE GENOMIC DNA]</scope>
    <source>
        <strain evidence="3 4">LE-BIN_3174</strain>
    </source>
</reference>
<dbReference type="InterPro" id="IPR011022">
    <property type="entry name" value="Arrestin_C-like"/>
</dbReference>
<feature type="compositionally biased region" description="Low complexity" evidence="1">
    <location>
        <begin position="1085"/>
        <end position="1094"/>
    </location>
</feature>
<comment type="caution">
    <text evidence="3">The sequence shown here is derived from an EMBL/GenBank/DDBJ whole genome shotgun (WGS) entry which is preliminary data.</text>
</comment>
<dbReference type="GO" id="GO:0070086">
    <property type="term" value="P:ubiquitin-dependent endocytosis"/>
    <property type="evidence" value="ECO:0007669"/>
    <property type="project" value="TreeGrafter"/>
</dbReference>
<feature type="compositionally biased region" description="Low complexity" evidence="1">
    <location>
        <begin position="1047"/>
        <end position="1056"/>
    </location>
</feature>
<dbReference type="SMART" id="SM01017">
    <property type="entry name" value="Arrestin_C"/>
    <property type="match status" value="1"/>
</dbReference>
<dbReference type="GO" id="GO:0031625">
    <property type="term" value="F:ubiquitin protein ligase binding"/>
    <property type="evidence" value="ECO:0007669"/>
    <property type="project" value="TreeGrafter"/>
</dbReference>
<dbReference type="EMBL" id="RWJN01000110">
    <property type="protein sequence ID" value="TCD67096.1"/>
    <property type="molecule type" value="Genomic_DNA"/>
</dbReference>
<feature type="region of interest" description="Disordered" evidence="1">
    <location>
        <begin position="865"/>
        <end position="925"/>
    </location>
</feature>
<feature type="compositionally biased region" description="Basic residues" evidence="1">
    <location>
        <begin position="1062"/>
        <end position="1078"/>
    </location>
</feature>
<dbReference type="AlphaFoldDB" id="A0A4R0RI25"/>
<feature type="domain" description="Arrestin C-terminal-like" evidence="2">
    <location>
        <begin position="596"/>
        <end position="754"/>
    </location>
</feature>
<evidence type="ECO:0000259" key="2">
    <source>
        <dbReference type="SMART" id="SM01017"/>
    </source>
</evidence>
<dbReference type="GO" id="GO:0005829">
    <property type="term" value="C:cytosol"/>
    <property type="evidence" value="ECO:0007669"/>
    <property type="project" value="TreeGrafter"/>
</dbReference>
<dbReference type="GO" id="GO:0005886">
    <property type="term" value="C:plasma membrane"/>
    <property type="evidence" value="ECO:0007669"/>
    <property type="project" value="TreeGrafter"/>
</dbReference>
<accession>A0A4R0RI25</accession>
<feature type="region of interest" description="Disordered" evidence="1">
    <location>
        <begin position="776"/>
        <end position="828"/>
    </location>
</feature>
<sequence length="1139" mass="124086">MPTATPDYSMQRFTDTRDVPDIVWETLRSHERNSNVILPHLEYCHVAEPAGDSTHLPPQLWIACITFHRNAPPSVDFVLSCTEGPLGPYPVFIVTTVNRSITQDAAERRMQSMAFELQRSVPTSRVFAVFALERVARMFAAIWTRFTAVPLHPTSPEYYAAKITYCTRETFLGLEVEDTGLTMVTELRLGTEADLHQVARLCHGFAAESKPYTLSPEGAQREAALLIGRRQVWVHEIKACAGHSSEIASIVAVTRASATVATITKGDIGLRSLKELDGLRMAENGDAMVQFDMGGDKGREGSRFLEGNRFVLDPMTPGGGAIPRSRHNSLNARPGPSCVPPELSAEVSLSTHDTLLNFGRSHSRNAAELKALLGNSNARLRPNAVMLSSRSNTTAGDRRQGLSLEQAKPRARVEIDIVLESNTLIQGGYMRGFIKIRVRKRAKREAPVFLAEGKLRVVGFESIPHQDETYSFYQCSAPLSAVTDMSQSLYATSLGTDGFAQAVEGVHVLPFAMELPADASFGSAKGVIQLTSGLSVRYVAMVSVKVRDSGTGKRSIAHFYRNCEIWPHLDPSTTLSPAPRALQATYSKSLSFLTSQEDKAKVTAQLHRLNWVAGQRCHVKVLVHNGSRKSVKSCTLTLVRTTTVFRPKPALDAGGLTSDPDACQTSTTHKTVSESVLEMGQRGAKGYASAKGWWTGVKPGQELEFSHFIQLPTDALSISRGRLLEVEYSLRVTISAGPLSPDVFVTLPIRIINFLSIDPPPSAALLSTNGAYFRSVQRQGSSTSTSTSSDRWGTLNSNMTDGVMHFQDGPPPPTSLSDQSLFSEESSTSSSMQSLVPLALQTPGKLCVANPDLSRRELNRALSDASVYSTESAQRVEPSSSTSSSSSDFASAEESERERTVTRKGKQPARAMDLANLPVDSDDPSDVDIVLKSVIGDIRHADQHDPRRQYSNDSTAIEDYVDDYYANTSGDTETGSDSQGTAGVTSFTQRIRQKLAQQKQAASANTSRVGVEDCQDEERTPRVGYSHHRRSDHIQIRPNLRAGGAGQTETTQAQQPSVPPRSSHRPRSIRVAGKRSLRGPRPQASASSSESDTSVTLAYTRGPAPSSRPVRLPRERGAPDSSVTNRIASLEARTRRNGL</sequence>
<feature type="region of interest" description="Disordered" evidence="1">
    <location>
        <begin position="998"/>
        <end position="1139"/>
    </location>
</feature>
<dbReference type="Pfam" id="PF02752">
    <property type="entry name" value="Arrestin_C"/>
    <property type="match status" value="1"/>
</dbReference>
<protein>
    <recommendedName>
        <fullName evidence="2">Arrestin C-terminal-like domain-containing protein</fullName>
    </recommendedName>
</protein>
<gene>
    <name evidence="3" type="ORF">EIP91_000559</name>
</gene>
<proteinExistence type="predicted"/>
<dbReference type="GO" id="GO:0030674">
    <property type="term" value="F:protein-macromolecule adaptor activity"/>
    <property type="evidence" value="ECO:0007669"/>
    <property type="project" value="TreeGrafter"/>
</dbReference>
<dbReference type="InterPro" id="IPR014756">
    <property type="entry name" value="Ig_E-set"/>
</dbReference>
<evidence type="ECO:0000313" key="4">
    <source>
        <dbReference type="Proteomes" id="UP000292702"/>
    </source>
</evidence>
<feature type="compositionally biased region" description="Low complexity" evidence="1">
    <location>
        <begin position="879"/>
        <end position="892"/>
    </location>
</feature>
<dbReference type="OrthoDB" id="298939at2759"/>
<dbReference type="Proteomes" id="UP000292702">
    <property type="component" value="Unassembled WGS sequence"/>
</dbReference>
<feature type="compositionally biased region" description="Low complexity" evidence="1">
    <location>
        <begin position="815"/>
        <end position="828"/>
    </location>
</feature>
<dbReference type="Gene3D" id="2.60.40.640">
    <property type="match status" value="1"/>
</dbReference>
<dbReference type="STRING" id="92696.A0A4R0RI25"/>